<proteinExistence type="inferred from homology"/>
<dbReference type="NCBIfam" id="TIGR00758">
    <property type="entry name" value="UDG_fam4"/>
    <property type="match status" value="1"/>
</dbReference>
<dbReference type="EC" id="3.2.2.27" evidence="3"/>
<dbReference type="GO" id="GO:0046872">
    <property type="term" value="F:metal ion binding"/>
    <property type="evidence" value="ECO:0007669"/>
    <property type="project" value="UniProtKB-KW"/>
</dbReference>
<dbReference type="SMART" id="SM00986">
    <property type="entry name" value="UDG"/>
    <property type="match status" value="1"/>
</dbReference>
<comment type="similarity">
    <text evidence="2">Belongs to the uracil-DNA glycosylase (UDG) superfamily. Type 4 (UDGa) family.</text>
</comment>
<dbReference type="GO" id="GO:0004844">
    <property type="term" value="F:uracil DNA N-glycosylase activity"/>
    <property type="evidence" value="ECO:0007669"/>
    <property type="project" value="UniProtKB-EC"/>
</dbReference>
<evidence type="ECO:0000256" key="8">
    <source>
        <dbReference type="ARBA" id="ARBA00022801"/>
    </source>
</evidence>
<dbReference type="KEGG" id="caml:H6X83_09655"/>
<evidence type="ECO:0000256" key="2">
    <source>
        <dbReference type="ARBA" id="ARBA00006521"/>
    </source>
</evidence>
<evidence type="ECO:0000256" key="5">
    <source>
        <dbReference type="ARBA" id="ARBA00022485"/>
    </source>
</evidence>
<keyword evidence="14" id="KW-1185">Reference proteome</keyword>
<evidence type="ECO:0000313" key="14">
    <source>
        <dbReference type="Proteomes" id="UP000516046"/>
    </source>
</evidence>
<name>A0A7G9WLC8_9FIRM</name>
<keyword evidence="10" id="KW-0411">Iron-sulfur</keyword>
<comment type="catalytic activity">
    <reaction evidence="1">
        <text>Hydrolyzes single-stranded DNA or mismatched double-stranded DNA and polynucleotides, releasing free uracil.</text>
        <dbReference type="EC" id="3.2.2.27"/>
    </reaction>
</comment>
<evidence type="ECO:0000256" key="10">
    <source>
        <dbReference type="ARBA" id="ARBA00023014"/>
    </source>
</evidence>
<dbReference type="EMBL" id="CP060696">
    <property type="protein sequence ID" value="QNO19490.1"/>
    <property type="molecule type" value="Genomic_DNA"/>
</dbReference>
<dbReference type="AlphaFoldDB" id="A0A7G9WLC8"/>
<dbReference type="Gene3D" id="3.40.470.10">
    <property type="entry name" value="Uracil-DNA glycosylase-like domain"/>
    <property type="match status" value="1"/>
</dbReference>
<dbReference type="InterPro" id="IPR005273">
    <property type="entry name" value="Ura-DNA_glyco_family4"/>
</dbReference>
<keyword evidence="6" id="KW-0479">Metal-binding</keyword>
<dbReference type="InterPro" id="IPR005122">
    <property type="entry name" value="Uracil-DNA_glycosylase-like"/>
</dbReference>
<keyword evidence="8" id="KW-0378">Hydrolase</keyword>
<evidence type="ECO:0000256" key="1">
    <source>
        <dbReference type="ARBA" id="ARBA00001400"/>
    </source>
</evidence>
<organism evidence="13 14">
    <name type="scientific">Caproicibacterium amylolyticum</name>
    <dbReference type="NCBI Taxonomy" id="2766537"/>
    <lineage>
        <taxon>Bacteria</taxon>
        <taxon>Bacillati</taxon>
        <taxon>Bacillota</taxon>
        <taxon>Clostridia</taxon>
        <taxon>Eubacteriales</taxon>
        <taxon>Oscillospiraceae</taxon>
        <taxon>Caproicibacterium</taxon>
    </lineage>
</organism>
<keyword evidence="5" id="KW-0004">4Fe-4S</keyword>
<keyword evidence="7" id="KW-0227">DNA damage</keyword>
<sequence length="189" mass="21559">MYQNWQELEKACSGCQKCILGKTRTNLVFGVGNPEAKVLFIGEGPGEQEDLKGEPFVGRSGQLLDKMLDAVDLDRHKNIYIANMVKCRPPQNRDPLPEEQEECIGWLRAQTALIRPKIIVCLGRIAAMRIIDPKIKITRQHGQWVEKGGIWMMATLHPAALLRDPRKKPEAFEDFLSLRNKMRELQIDV</sequence>
<reference evidence="13 14" key="1">
    <citation type="submission" date="2020-08" db="EMBL/GenBank/DDBJ databases">
        <authorList>
            <person name="Ren C."/>
            <person name="Gu Y."/>
            <person name="Xu Y."/>
        </authorList>
    </citation>
    <scope>NUCLEOTIDE SEQUENCE [LARGE SCALE GENOMIC DNA]</scope>
    <source>
        <strain evidence="13 14">LBM18003</strain>
    </source>
</reference>
<evidence type="ECO:0000256" key="7">
    <source>
        <dbReference type="ARBA" id="ARBA00022763"/>
    </source>
</evidence>
<keyword evidence="11" id="KW-0234">DNA repair</keyword>
<dbReference type="GO" id="GO:0006281">
    <property type="term" value="P:DNA repair"/>
    <property type="evidence" value="ECO:0007669"/>
    <property type="project" value="UniProtKB-KW"/>
</dbReference>
<dbReference type="CDD" id="cd10030">
    <property type="entry name" value="UDG-F4_TTUDGA_SPO1dp_like"/>
    <property type="match status" value="1"/>
</dbReference>
<gene>
    <name evidence="13" type="ORF">H6X83_09655</name>
</gene>
<evidence type="ECO:0000256" key="6">
    <source>
        <dbReference type="ARBA" id="ARBA00022723"/>
    </source>
</evidence>
<evidence type="ECO:0000259" key="12">
    <source>
        <dbReference type="SMART" id="SM00986"/>
    </source>
</evidence>
<evidence type="ECO:0000256" key="3">
    <source>
        <dbReference type="ARBA" id="ARBA00012030"/>
    </source>
</evidence>
<evidence type="ECO:0000313" key="13">
    <source>
        <dbReference type="EMBL" id="QNO19490.1"/>
    </source>
</evidence>
<dbReference type="SUPFAM" id="SSF52141">
    <property type="entry name" value="Uracil-DNA glycosylase-like"/>
    <property type="match status" value="1"/>
</dbReference>
<dbReference type="PANTHER" id="PTHR33693">
    <property type="entry name" value="TYPE-5 URACIL-DNA GLYCOSYLASE"/>
    <property type="match status" value="1"/>
</dbReference>
<evidence type="ECO:0000256" key="11">
    <source>
        <dbReference type="ARBA" id="ARBA00023204"/>
    </source>
</evidence>
<accession>A0A7G9WLC8</accession>
<dbReference type="SMART" id="SM00987">
    <property type="entry name" value="UreE_C"/>
    <property type="match status" value="1"/>
</dbReference>
<evidence type="ECO:0000256" key="9">
    <source>
        <dbReference type="ARBA" id="ARBA00023004"/>
    </source>
</evidence>
<feature type="domain" description="Uracil-DNA glycosylase-like" evidence="12">
    <location>
        <begin position="29"/>
        <end position="176"/>
    </location>
</feature>
<dbReference type="Pfam" id="PF03167">
    <property type="entry name" value="UDG"/>
    <property type="match status" value="1"/>
</dbReference>
<evidence type="ECO:0000256" key="4">
    <source>
        <dbReference type="ARBA" id="ARBA00019403"/>
    </source>
</evidence>
<dbReference type="Proteomes" id="UP000516046">
    <property type="component" value="Chromosome"/>
</dbReference>
<dbReference type="PANTHER" id="PTHR33693:SF1">
    <property type="entry name" value="TYPE-4 URACIL-DNA GLYCOSYLASE"/>
    <property type="match status" value="1"/>
</dbReference>
<dbReference type="GO" id="GO:0051539">
    <property type="term" value="F:4 iron, 4 sulfur cluster binding"/>
    <property type="evidence" value="ECO:0007669"/>
    <property type="project" value="UniProtKB-KW"/>
</dbReference>
<dbReference type="InterPro" id="IPR051536">
    <property type="entry name" value="UDG_Type-4/5"/>
</dbReference>
<protein>
    <recommendedName>
        <fullName evidence="4">Type-4 uracil-DNA glycosylase</fullName>
        <ecNumber evidence="3">3.2.2.27</ecNumber>
    </recommendedName>
</protein>
<keyword evidence="9" id="KW-0408">Iron</keyword>
<dbReference type="InterPro" id="IPR036895">
    <property type="entry name" value="Uracil-DNA_glycosylase-like_sf"/>
</dbReference>